<reference evidence="1" key="1">
    <citation type="journal article" date="2011" name="PLoS Biol.">
        <title>Gene gain and loss during evolution of obligate parasitism in the white rust pathogen of Arabidopsis thaliana.</title>
        <authorList>
            <person name="Kemen E."/>
            <person name="Gardiner A."/>
            <person name="Schultz-Larsen T."/>
            <person name="Kemen A.C."/>
            <person name="Balmuth A.L."/>
            <person name="Robert-Seilaniantz A."/>
            <person name="Bailey K."/>
            <person name="Holub E."/>
            <person name="Studholme D.J."/>
            <person name="Maclean D."/>
            <person name="Jones J.D."/>
        </authorList>
    </citation>
    <scope>NUCLEOTIDE SEQUENCE</scope>
</reference>
<dbReference type="EMBL" id="FR824287">
    <property type="protein sequence ID" value="CCA24494.1"/>
    <property type="molecule type" value="Genomic_DNA"/>
</dbReference>
<dbReference type="AlphaFoldDB" id="F0WT09"/>
<evidence type="ECO:0000313" key="1">
    <source>
        <dbReference type="EMBL" id="CCA24494.1"/>
    </source>
</evidence>
<gene>
    <name evidence="1" type="primary">AlNc14C242G9499</name>
    <name evidence="1" type="ORF">ALNC14_106380</name>
</gene>
<dbReference type="HOGENOM" id="CLU_2872296_0_0_1"/>
<name>F0WT09_9STRA</name>
<protein>
    <submittedName>
        <fullName evidence="1">AlNc14C242G9499 protein</fullName>
    </submittedName>
</protein>
<sequence>MYVKADAQHPLFWQGSPSCICYVTRKLESKNASNNVRSSFTPNKRSVISRQSRRSLAVALQDEI</sequence>
<reference evidence="1" key="2">
    <citation type="submission" date="2011-02" db="EMBL/GenBank/DDBJ databases">
        <authorList>
            <person name="MacLean D."/>
        </authorList>
    </citation>
    <scope>NUCLEOTIDE SEQUENCE</scope>
</reference>
<proteinExistence type="predicted"/>
<accession>F0WT09</accession>
<organism evidence="1">
    <name type="scientific">Albugo laibachii Nc14</name>
    <dbReference type="NCBI Taxonomy" id="890382"/>
    <lineage>
        <taxon>Eukaryota</taxon>
        <taxon>Sar</taxon>
        <taxon>Stramenopiles</taxon>
        <taxon>Oomycota</taxon>
        <taxon>Peronosporomycetes</taxon>
        <taxon>Albuginales</taxon>
        <taxon>Albuginaceae</taxon>
        <taxon>Albugo</taxon>
    </lineage>
</organism>